<dbReference type="GO" id="GO:0034063">
    <property type="term" value="P:stress granule assembly"/>
    <property type="evidence" value="ECO:0007669"/>
    <property type="project" value="TreeGrafter"/>
</dbReference>
<evidence type="ECO:0000256" key="2">
    <source>
        <dbReference type="ARBA" id="ARBA00022980"/>
    </source>
</evidence>
<dbReference type="InterPro" id="IPR025852">
    <property type="entry name" value="SM_dom_ATX"/>
</dbReference>
<evidence type="ECO:0000259" key="5">
    <source>
        <dbReference type="SMART" id="SM01272"/>
    </source>
</evidence>
<dbReference type="SMART" id="SM01272">
    <property type="entry name" value="LsmAD"/>
    <property type="match status" value="1"/>
</dbReference>
<protein>
    <submittedName>
        <fullName evidence="6">Poly(A)-binding protein binding protein</fullName>
    </submittedName>
</protein>
<feature type="compositionally biased region" description="Low complexity" evidence="4">
    <location>
        <begin position="231"/>
        <end position="240"/>
    </location>
</feature>
<dbReference type="SUPFAM" id="SSF55653">
    <property type="entry name" value="Ribosomal protein L9 C-domain"/>
    <property type="match status" value="1"/>
</dbReference>
<organism evidence="6 7">
    <name type="scientific">Coemansia spiralis</name>
    <dbReference type="NCBI Taxonomy" id="417178"/>
    <lineage>
        <taxon>Eukaryota</taxon>
        <taxon>Fungi</taxon>
        <taxon>Fungi incertae sedis</taxon>
        <taxon>Zoopagomycota</taxon>
        <taxon>Kickxellomycotina</taxon>
        <taxon>Kickxellomycetes</taxon>
        <taxon>Kickxellales</taxon>
        <taxon>Kickxellaceae</taxon>
        <taxon>Coemansia</taxon>
    </lineage>
</organism>
<feature type="region of interest" description="Disordered" evidence="4">
    <location>
        <begin position="575"/>
        <end position="644"/>
    </location>
</feature>
<gene>
    <name evidence="6" type="primary">PBP1</name>
    <name evidence="6" type="ORF">IWW39_004614</name>
</gene>
<comment type="similarity">
    <text evidence="1">Belongs to the bacterial ribosomal protein bL9 family.</text>
</comment>
<evidence type="ECO:0000256" key="4">
    <source>
        <dbReference type="SAM" id="MobiDB-lite"/>
    </source>
</evidence>
<dbReference type="InterPro" id="IPR045117">
    <property type="entry name" value="ATXN2-like"/>
</dbReference>
<dbReference type="GO" id="GO:0003729">
    <property type="term" value="F:mRNA binding"/>
    <property type="evidence" value="ECO:0007669"/>
    <property type="project" value="TreeGrafter"/>
</dbReference>
<feature type="domain" description="LsmAD" evidence="5">
    <location>
        <begin position="424"/>
        <end position="497"/>
    </location>
</feature>
<feature type="compositionally biased region" description="Low complexity" evidence="4">
    <location>
        <begin position="630"/>
        <end position="640"/>
    </location>
</feature>
<dbReference type="AlphaFoldDB" id="A0A9W8GBK0"/>
<dbReference type="OrthoDB" id="2275718at2759"/>
<dbReference type="GO" id="GO:1990904">
    <property type="term" value="C:ribonucleoprotein complex"/>
    <property type="evidence" value="ECO:0007669"/>
    <property type="project" value="UniProtKB-KW"/>
</dbReference>
<dbReference type="EMBL" id="JANBTX010000180">
    <property type="protein sequence ID" value="KAJ2684918.1"/>
    <property type="molecule type" value="Genomic_DNA"/>
</dbReference>
<feature type="region of interest" description="Disordered" evidence="4">
    <location>
        <begin position="512"/>
        <end position="539"/>
    </location>
</feature>
<dbReference type="InterPro" id="IPR020070">
    <property type="entry name" value="Ribosomal_bL9_N"/>
</dbReference>
<evidence type="ECO:0000256" key="1">
    <source>
        <dbReference type="ARBA" id="ARBA00010605"/>
    </source>
</evidence>
<evidence type="ECO:0000313" key="6">
    <source>
        <dbReference type="EMBL" id="KAJ2684918.1"/>
    </source>
</evidence>
<dbReference type="Gene3D" id="3.10.430.100">
    <property type="entry name" value="Ribosomal protein L9, C-terminal domain"/>
    <property type="match status" value="1"/>
</dbReference>
<dbReference type="Pfam" id="PF01281">
    <property type="entry name" value="Ribosomal_L9_N"/>
    <property type="match status" value="1"/>
</dbReference>
<evidence type="ECO:0000256" key="3">
    <source>
        <dbReference type="ARBA" id="ARBA00023274"/>
    </source>
</evidence>
<feature type="compositionally biased region" description="Polar residues" evidence="4">
    <location>
        <begin position="595"/>
        <end position="606"/>
    </location>
</feature>
<dbReference type="PANTHER" id="PTHR12854:SF7">
    <property type="entry name" value="ATAXIN-2 HOMOLOG"/>
    <property type="match status" value="1"/>
</dbReference>
<keyword evidence="3" id="KW-0687">Ribonucleoprotein</keyword>
<reference evidence="6" key="1">
    <citation type="submission" date="2022-07" db="EMBL/GenBank/DDBJ databases">
        <title>Phylogenomic reconstructions and comparative analyses of Kickxellomycotina fungi.</title>
        <authorList>
            <person name="Reynolds N.K."/>
            <person name="Stajich J.E."/>
            <person name="Barry K."/>
            <person name="Grigoriev I.V."/>
            <person name="Crous P."/>
            <person name="Smith M.E."/>
        </authorList>
    </citation>
    <scope>NUCLEOTIDE SEQUENCE</scope>
    <source>
        <strain evidence="6">CBS 109367</strain>
    </source>
</reference>
<dbReference type="Pfam" id="PF03948">
    <property type="entry name" value="Ribosomal_L9_C"/>
    <property type="match status" value="1"/>
</dbReference>
<dbReference type="InterPro" id="IPR036935">
    <property type="entry name" value="Ribosomal_bL9_N_sf"/>
</dbReference>
<dbReference type="GO" id="GO:0005840">
    <property type="term" value="C:ribosome"/>
    <property type="evidence" value="ECO:0007669"/>
    <property type="project" value="UniProtKB-KW"/>
</dbReference>
<dbReference type="GO" id="GO:0010494">
    <property type="term" value="C:cytoplasmic stress granule"/>
    <property type="evidence" value="ECO:0007669"/>
    <property type="project" value="TreeGrafter"/>
</dbReference>
<keyword evidence="2" id="KW-0689">Ribosomal protein</keyword>
<dbReference type="InterPro" id="IPR009604">
    <property type="entry name" value="LsmAD_domain"/>
</dbReference>
<accession>A0A9W8GBK0</accession>
<keyword evidence="7" id="KW-1185">Reference proteome</keyword>
<dbReference type="Pfam" id="PF06741">
    <property type="entry name" value="LsmAD"/>
    <property type="match status" value="1"/>
</dbReference>
<dbReference type="Gene3D" id="3.40.5.10">
    <property type="entry name" value="Ribosomal protein L9, N-terminal domain"/>
    <property type="match status" value="1"/>
</dbReference>
<feature type="compositionally biased region" description="Low complexity" evidence="4">
    <location>
        <begin position="750"/>
        <end position="769"/>
    </location>
</feature>
<dbReference type="PANTHER" id="PTHR12854">
    <property type="entry name" value="ATAXIN 2-RELATED"/>
    <property type="match status" value="1"/>
</dbReference>
<sequence>MDRIIRPLAQTRSPVLILTRGLKKKAKIPITLLKDIPRVGQAGAVVHVHKAHMRHELYPKRMADYVIARVGPLDRSKAVEVAAPDQTLEQADRQEKVHSLALRNQETLSRIVKLEPIVFERSVVVVESGAEEGAQAIYGSLTKADVLKELADAHGIVIDKEALTMDEKIKSVGEYTCVVKLIYAGQAELGGSRGGKASRWSSGPPPLSRPAKSPPQANEGASKGPSPAAPSGRSFSTAASGASAAGALGSRTKSQDKSSLTSVQRLIEGEAPEQVEEMHSRLLFLLSYLVGSQVKVAAKDGRVYTGVLDSINPNDAQSVVLRYAYSLGSGKATPPIDTLVVHGDDCLSISGIAAFADGGARESSRTGFKTDADITKAGNPASARELHRWVPDESDALESLESGLGHASGSSTSWDQFATNEQLFGLTTDFDEEIYTTRLDRTRADYKVREREAIRIAHEIQSTPFQNSHVAEERQEVVADNDGGMDEEDRYGAVLRPSGAPGKYVPPYLRGKADALPPAKQGTTESAPIAEPPAPSQALPVANVQGDLAGASLPAQPNNAMAAAALAKLNIRMTGHSPAPELPRSPSAKPALQPSALQPSALQPSASGARADSPSLAADPAITALSKQPNVSSSNVRNSSKLANLRGFKNRNDVTALNKPMADISEKLNSERERIQLHKQALLKDRVSDLVKFHKTFKLNTPMPKDVAEIIGARNKSPVQRVEPGATANSQGAALNAEPAKDSAIGPTKSHTASATAAATVTSESNAAHSAEEAPVVSCATVVTKDEANSKKVSVDDSKPVLEDAEGASAESKRGDKKALFKFNAKASSFKPSVGAAPFVPKLSAPSSRASSSAGVAEYNPFFGRRILKRAPVSLWSDIFKMDEHQADGDDAPIWPFGASTYRSQFVPDEAEIMMYQPQGFMPQYGYGYYQPYQYPPQMAMLPPGATPRMQASSPYTTAAAAAYGGGGGGGGSYVGGPYGSVPGYHSPIMVGSDGRSPVITAMNGPVPPTTHPLSQTRGGMPGGSSSGNSQMAGTPEMSAAMLPGQSPHHQHMLQSGSDSPNIMYGMPPVPPGHMGMVPPQMPFSGMQPGGYMGPPPAHQGYPPQAMPHPMGYPPPYMPGQQYAASPPNMVMMHGTPHPDQGAPTSHPSGY</sequence>
<dbReference type="Proteomes" id="UP001151516">
    <property type="component" value="Unassembled WGS sequence"/>
</dbReference>
<evidence type="ECO:0000313" key="7">
    <source>
        <dbReference type="Proteomes" id="UP001151516"/>
    </source>
</evidence>
<dbReference type="InterPro" id="IPR020069">
    <property type="entry name" value="Ribosomal_bL9_C"/>
</dbReference>
<dbReference type="Pfam" id="PF14438">
    <property type="entry name" value="SM-ATX"/>
    <property type="match status" value="1"/>
</dbReference>
<feature type="region of interest" description="Disordered" evidence="4">
    <location>
        <begin position="190"/>
        <end position="240"/>
    </location>
</feature>
<feature type="region of interest" description="Disordered" evidence="4">
    <location>
        <begin position="1009"/>
        <end position="1035"/>
    </location>
</feature>
<proteinExistence type="inferred from homology"/>
<feature type="region of interest" description="Disordered" evidence="4">
    <location>
        <begin position="718"/>
        <end position="774"/>
    </location>
</feature>
<comment type="caution">
    <text evidence="6">The sequence shown here is derived from an EMBL/GenBank/DDBJ whole genome shotgun (WGS) entry which is preliminary data.</text>
</comment>
<name>A0A9W8GBK0_9FUNG</name>
<dbReference type="InterPro" id="IPR036791">
    <property type="entry name" value="Ribosomal_bL9_C_sf"/>
</dbReference>